<keyword evidence="2" id="KW-1185">Reference proteome</keyword>
<proteinExistence type="predicted"/>
<gene>
    <name evidence="1" type="ORF">FBU59_003559</name>
</gene>
<accession>A0ACC1J890</accession>
<dbReference type="EMBL" id="JANBPW010002315">
    <property type="protein sequence ID" value="KAJ1941232.1"/>
    <property type="molecule type" value="Genomic_DNA"/>
</dbReference>
<reference evidence="1" key="1">
    <citation type="submission" date="2022-07" db="EMBL/GenBank/DDBJ databases">
        <title>Phylogenomic reconstructions and comparative analyses of Kickxellomycotina fungi.</title>
        <authorList>
            <person name="Reynolds N.K."/>
            <person name="Stajich J.E."/>
            <person name="Barry K."/>
            <person name="Grigoriev I.V."/>
            <person name="Crous P."/>
            <person name="Smith M.E."/>
        </authorList>
    </citation>
    <scope>NUCLEOTIDE SEQUENCE</scope>
    <source>
        <strain evidence="1">NRRL 5244</strain>
    </source>
</reference>
<evidence type="ECO:0000313" key="2">
    <source>
        <dbReference type="Proteomes" id="UP001150603"/>
    </source>
</evidence>
<evidence type="ECO:0000313" key="1">
    <source>
        <dbReference type="EMBL" id="KAJ1941232.1"/>
    </source>
</evidence>
<organism evidence="1 2">
    <name type="scientific">Linderina macrospora</name>
    <dbReference type="NCBI Taxonomy" id="4868"/>
    <lineage>
        <taxon>Eukaryota</taxon>
        <taxon>Fungi</taxon>
        <taxon>Fungi incertae sedis</taxon>
        <taxon>Zoopagomycota</taxon>
        <taxon>Kickxellomycotina</taxon>
        <taxon>Kickxellomycetes</taxon>
        <taxon>Kickxellales</taxon>
        <taxon>Kickxellaceae</taxon>
        <taxon>Linderina</taxon>
    </lineage>
</organism>
<dbReference type="Proteomes" id="UP001150603">
    <property type="component" value="Unassembled WGS sequence"/>
</dbReference>
<protein>
    <submittedName>
        <fullName evidence="1">Uncharacterized protein</fullName>
    </submittedName>
</protein>
<sequence length="54" mass="5688">MQVSFVFASLISATLAVETFKATPVVTSSNSKFGGDIEGLSVDSRGNIFAVNYN</sequence>
<comment type="caution">
    <text evidence="1">The sequence shown here is derived from an EMBL/GenBank/DDBJ whole genome shotgun (WGS) entry which is preliminary data.</text>
</comment>
<feature type="non-terminal residue" evidence="1">
    <location>
        <position position="54"/>
    </location>
</feature>
<name>A0ACC1J890_9FUNG</name>